<feature type="transmembrane region" description="Helical" evidence="1">
    <location>
        <begin position="352"/>
        <end position="371"/>
    </location>
</feature>
<keyword evidence="1" id="KW-0472">Membrane</keyword>
<keyword evidence="4" id="KW-1185">Reference proteome</keyword>
<dbReference type="InterPro" id="IPR013424">
    <property type="entry name" value="Ice-binding_C"/>
</dbReference>
<name>A0ABS1CJW6_9GAMM</name>
<proteinExistence type="predicted"/>
<keyword evidence="1" id="KW-1133">Transmembrane helix</keyword>
<keyword evidence="1" id="KW-0812">Transmembrane</keyword>
<accession>A0ABS1CJW6</accession>
<evidence type="ECO:0000313" key="4">
    <source>
        <dbReference type="Proteomes" id="UP000748752"/>
    </source>
</evidence>
<reference evidence="3 4" key="1">
    <citation type="journal article" date="2020" name="Microorganisms">
        <title>Osmotic Adaptation and Compatible Solute Biosynthesis of Phototrophic Bacteria as Revealed from Genome Analyses.</title>
        <authorList>
            <person name="Imhoff J.F."/>
            <person name="Rahn T."/>
            <person name="Kunzel S."/>
            <person name="Keller A."/>
            <person name="Neulinger S.C."/>
        </authorList>
    </citation>
    <scope>NUCLEOTIDE SEQUENCE [LARGE SCALE GENOMIC DNA]</scope>
    <source>
        <strain evidence="3 4">DSM 6210</strain>
    </source>
</reference>
<protein>
    <recommendedName>
        <fullName evidence="2">Ice-binding protein C-terminal domain-containing protein</fullName>
    </recommendedName>
</protein>
<comment type="caution">
    <text evidence="3">The sequence shown here is derived from an EMBL/GenBank/DDBJ whole genome shotgun (WGS) entry which is preliminary data.</text>
</comment>
<evidence type="ECO:0000259" key="2">
    <source>
        <dbReference type="Pfam" id="PF07589"/>
    </source>
</evidence>
<sequence>MFIANPPAGSVPGLNIDNAPGLDSANGWGELDALSYGRDPMDTPFPDQQKHRPHYVFSVDEFAIGQPGTAVRTEGALGNQQASADTFMSQPKPLLPMGPPTVGTNYAFTDGDGEPPSGAPGVGLIEPNAPTVRQQLPDLGDNLDAVDFDTTLADRSSWVYLSLDSAFADPLEAAAAPPNYGTAAANGFVGGDVLRGIPAGDPGGALQLYAAATALGLDPDGADTDDLDALKLWENGVDGYQKSEVPFDWMNGLTDMLLFSVRRGSAIIGTNDSIFGVPIEEGDVLTTPCSGSLPDGTACFGGGAPGIFTAAEWLGLATVRSGTATENVYGVTNPKYGRDVWADDLDALDQKVPLPGTLALLGLGLGGFAAIRRRRRSA</sequence>
<organism evidence="3 4">
    <name type="scientific">Thiohalocapsa halophila</name>
    <dbReference type="NCBI Taxonomy" id="69359"/>
    <lineage>
        <taxon>Bacteria</taxon>
        <taxon>Pseudomonadati</taxon>
        <taxon>Pseudomonadota</taxon>
        <taxon>Gammaproteobacteria</taxon>
        <taxon>Chromatiales</taxon>
        <taxon>Chromatiaceae</taxon>
        <taxon>Thiohalocapsa</taxon>
    </lineage>
</organism>
<evidence type="ECO:0000256" key="1">
    <source>
        <dbReference type="SAM" id="Phobius"/>
    </source>
</evidence>
<dbReference type="Proteomes" id="UP000748752">
    <property type="component" value="Unassembled WGS sequence"/>
</dbReference>
<feature type="domain" description="Ice-binding protein C-terminal" evidence="2">
    <location>
        <begin position="352"/>
        <end position="374"/>
    </location>
</feature>
<dbReference type="EMBL" id="NRRV01000042">
    <property type="protein sequence ID" value="MBK1632210.1"/>
    <property type="molecule type" value="Genomic_DNA"/>
</dbReference>
<evidence type="ECO:0000313" key="3">
    <source>
        <dbReference type="EMBL" id="MBK1632210.1"/>
    </source>
</evidence>
<dbReference type="Pfam" id="PF07589">
    <property type="entry name" value="PEP-CTERM"/>
    <property type="match status" value="1"/>
</dbReference>
<gene>
    <name evidence="3" type="ORF">CKO31_15985</name>
</gene>
<dbReference type="NCBIfam" id="TIGR02595">
    <property type="entry name" value="PEP_CTERM"/>
    <property type="match status" value="1"/>
</dbReference>